<reference evidence="2 3" key="1">
    <citation type="submission" date="2020-02" db="EMBL/GenBank/DDBJ databases">
        <title>Genome sequencing for Kineobactrum sp. M2.</title>
        <authorList>
            <person name="Park S.-J."/>
        </authorList>
    </citation>
    <scope>NUCLEOTIDE SEQUENCE [LARGE SCALE GENOMIC DNA]</scope>
    <source>
        <strain evidence="2 3">M2</strain>
    </source>
</reference>
<dbReference type="EMBL" id="CP048711">
    <property type="protein sequence ID" value="QIB64173.1"/>
    <property type="molecule type" value="Genomic_DNA"/>
</dbReference>
<dbReference type="Pfam" id="PF22516">
    <property type="entry name" value="PreP_C"/>
    <property type="match status" value="1"/>
</dbReference>
<dbReference type="PANTHER" id="PTHR43016:SF13">
    <property type="entry name" value="PRESEQUENCE PROTEASE, MITOCHONDRIAL"/>
    <property type="match status" value="1"/>
</dbReference>
<dbReference type="PANTHER" id="PTHR43016">
    <property type="entry name" value="PRESEQUENCE PROTEASE"/>
    <property type="match status" value="1"/>
</dbReference>
<feature type="domain" description="Peptidase M16C associated" evidence="1">
    <location>
        <begin position="471"/>
        <end position="718"/>
    </location>
</feature>
<dbReference type="Proteomes" id="UP000477680">
    <property type="component" value="Chromosome"/>
</dbReference>
<dbReference type="InterPro" id="IPR055130">
    <property type="entry name" value="PreP_C"/>
</dbReference>
<dbReference type="RefSeq" id="WP_163493423.1">
    <property type="nucleotide sequence ID" value="NZ_CP048711.1"/>
</dbReference>
<dbReference type="FunFam" id="3.30.830.10:FF:000011">
    <property type="entry name" value="Presequence protease, mitochondrial"/>
    <property type="match status" value="1"/>
</dbReference>
<evidence type="ECO:0000313" key="3">
    <source>
        <dbReference type="Proteomes" id="UP000477680"/>
    </source>
</evidence>
<dbReference type="Pfam" id="PF05193">
    <property type="entry name" value="Peptidase_M16_C"/>
    <property type="match status" value="1"/>
</dbReference>
<keyword evidence="3" id="KW-1185">Reference proteome</keyword>
<dbReference type="InterPro" id="IPR011765">
    <property type="entry name" value="Pept_M16_N"/>
</dbReference>
<protein>
    <submittedName>
        <fullName evidence="2">Peptidase M16</fullName>
    </submittedName>
</protein>
<dbReference type="AlphaFoldDB" id="A0A6C0TXC4"/>
<sequence>MTQTSPARPASQNTFELLRSQEIETLQLRIEQYQHRRTGAMHYHLAADSEENVFLVALRTVPRNSTGVAHILEHTALCGSERYPVRDPFFMMLRRSLNTFMNAFTSSDWTAYPFASQNRKDFANLLDVYLDAVFFSRLDPLDFAQEGHRVEFSEPGNPDSELVFKGVVFNEMKGAMSSVNSTLWQTLCEHVFPTNTYHYNSGGDPEHIPDLSYEELLAFYRSHYHPSNAIFMTFGDIPASEHQAVFEQRALTRFERLPERIEVALEQRLPEPLRVQRPYALDEEGDTARKTHIVIGWLLGESTDLEAMLEAQLLASVLLDNSASPLMHALETTTLGQSPSPLCGLEDSQREMVFSCGIAGSEADCVEALEQLVLGVIRRVADEGVPAEQLAAVLHQLELQQREISGGGFPYGLQLILQALGPATHYADPVAVLDLDPVLARLQQNISDPDYIKDLAQRILLDNPHRVTLVMTPDTELSSRRLAAETRRLAAIKAGMDDAAKQAVIALAEQLEARQQRVDDMSILPKVTLKDVPTSLPEHKYTEQERNGVRLSSYSQGTNGLVYQQLVTPLPLLSETQLPLLPLYTQVLTEVGLGDQDYLAVQHRQAATVGGISASTAMRGAVDDEQTLQACFALSSQALARNVSGQIALMQDNLLRVRFDEPGRLRELISQQRARREQSVTGSGHGLAMTAASAGMSPLARLQHELTGLEGLRQLKALDDGLASDSGLQQFTAGLQSIHDAVIQMPRQLLAIADEHAIEAASEQSLSAWSGIAASAGTGASFQAQPIRQPRREFWLANTQVNFCARAYPTVPVGHPDAAALTVLGGFLRNGFLHRSIREQGGAYGGGASQDSGIAAFRFFSYRDPRLLDTLQDFDQSIAWMLENKHEQASLEEAVLGVIGSMDKPGSPAGEAKQHFYNRLFGRSHQHREQFRRAILAVSLEDLRRVTELYLDPARASTAVVSNRKQLEALGTAVNELGLMVQQL</sequence>
<dbReference type="Pfam" id="PF08367">
    <property type="entry name" value="M16C_assoc"/>
    <property type="match status" value="1"/>
</dbReference>
<dbReference type="KEGG" id="kim:G3T16_00840"/>
<accession>A0A6C0TXC4</accession>
<dbReference type="GO" id="GO:0006508">
    <property type="term" value="P:proteolysis"/>
    <property type="evidence" value="ECO:0007669"/>
    <property type="project" value="InterPro"/>
</dbReference>
<evidence type="ECO:0000259" key="1">
    <source>
        <dbReference type="SMART" id="SM01264"/>
    </source>
</evidence>
<dbReference type="GO" id="GO:0046872">
    <property type="term" value="F:metal ion binding"/>
    <property type="evidence" value="ECO:0007669"/>
    <property type="project" value="InterPro"/>
</dbReference>
<name>A0A6C0TXC4_9GAMM</name>
<evidence type="ECO:0000313" key="2">
    <source>
        <dbReference type="EMBL" id="QIB64173.1"/>
    </source>
</evidence>
<dbReference type="Pfam" id="PF00675">
    <property type="entry name" value="Peptidase_M16"/>
    <property type="match status" value="1"/>
</dbReference>
<gene>
    <name evidence="2" type="ORF">G3T16_00840</name>
</gene>
<dbReference type="InterPro" id="IPR011249">
    <property type="entry name" value="Metalloenz_LuxS/M16"/>
</dbReference>
<dbReference type="SUPFAM" id="SSF63411">
    <property type="entry name" value="LuxS/MPP-like metallohydrolase"/>
    <property type="match status" value="4"/>
</dbReference>
<dbReference type="InterPro" id="IPR013578">
    <property type="entry name" value="Peptidase_M16C_assoc"/>
</dbReference>
<dbReference type="InterPro" id="IPR007863">
    <property type="entry name" value="Peptidase_M16_C"/>
</dbReference>
<dbReference type="Gene3D" id="3.30.830.10">
    <property type="entry name" value="Metalloenzyme, LuxS/M16 peptidase-like"/>
    <property type="match status" value="4"/>
</dbReference>
<proteinExistence type="predicted"/>
<dbReference type="SMART" id="SM01264">
    <property type="entry name" value="M16C_associated"/>
    <property type="match status" value="1"/>
</dbReference>
<organism evidence="2 3">
    <name type="scientific">Kineobactrum salinum</name>
    <dbReference type="NCBI Taxonomy" id="2708301"/>
    <lineage>
        <taxon>Bacteria</taxon>
        <taxon>Pseudomonadati</taxon>
        <taxon>Pseudomonadota</taxon>
        <taxon>Gammaproteobacteria</taxon>
        <taxon>Cellvibrionales</taxon>
        <taxon>Halieaceae</taxon>
        <taxon>Kineobactrum</taxon>
    </lineage>
</organism>